<proteinExistence type="predicted"/>
<evidence type="ECO:0000313" key="1">
    <source>
        <dbReference type="EnsemblMetazoa" id="GPAI044800-PA"/>
    </source>
</evidence>
<accession>A0A1B0AG84</accession>
<dbReference type="Proteomes" id="UP000092445">
    <property type="component" value="Unassembled WGS sequence"/>
</dbReference>
<keyword evidence="2" id="KW-1185">Reference proteome</keyword>
<organism evidence="1 2">
    <name type="scientific">Glossina pallidipes</name>
    <name type="common">Tsetse fly</name>
    <dbReference type="NCBI Taxonomy" id="7398"/>
    <lineage>
        <taxon>Eukaryota</taxon>
        <taxon>Metazoa</taxon>
        <taxon>Ecdysozoa</taxon>
        <taxon>Arthropoda</taxon>
        <taxon>Hexapoda</taxon>
        <taxon>Insecta</taxon>
        <taxon>Pterygota</taxon>
        <taxon>Neoptera</taxon>
        <taxon>Endopterygota</taxon>
        <taxon>Diptera</taxon>
        <taxon>Brachycera</taxon>
        <taxon>Muscomorpha</taxon>
        <taxon>Hippoboscoidea</taxon>
        <taxon>Glossinidae</taxon>
        <taxon>Glossina</taxon>
    </lineage>
</organism>
<dbReference type="AlphaFoldDB" id="A0A1B0AG84"/>
<dbReference type="EnsemblMetazoa" id="GPAI044800-RA">
    <property type="protein sequence ID" value="GPAI044800-PA"/>
    <property type="gene ID" value="GPAI044800"/>
</dbReference>
<reference evidence="1" key="2">
    <citation type="submission" date="2020-05" db="UniProtKB">
        <authorList>
            <consortium name="EnsemblMetazoa"/>
        </authorList>
    </citation>
    <scope>IDENTIFICATION</scope>
    <source>
        <strain evidence="1">IAEA</strain>
    </source>
</reference>
<reference evidence="2" key="1">
    <citation type="submission" date="2014-03" db="EMBL/GenBank/DDBJ databases">
        <authorList>
            <person name="Aksoy S."/>
            <person name="Warren W."/>
            <person name="Wilson R.K."/>
        </authorList>
    </citation>
    <scope>NUCLEOTIDE SEQUENCE [LARGE SCALE GENOMIC DNA]</scope>
    <source>
        <strain evidence="2">IAEA</strain>
    </source>
</reference>
<dbReference type="VEuPathDB" id="VectorBase:GPAI044800"/>
<sequence length="62" mass="7518">MLKNQKKKKRNVYKKGYIRTYGSAPSTIVTLPYETKEIQGYFLVFTKRLLNIYDYYITKRED</sequence>
<protein>
    <submittedName>
        <fullName evidence="1">Uncharacterized protein</fullName>
    </submittedName>
</protein>
<evidence type="ECO:0000313" key="2">
    <source>
        <dbReference type="Proteomes" id="UP000092445"/>
    </source>
</evidence>
<name>A0A1B0AG84_GLOPL</name>